<name>A0A0A9CWF0_ARUDO</name>
<accession>A0A0A9CWF0</accession>
<evidence type="ECO:0000313" key="1">
    <source>
        <dbReference type="EMBL" id="JAD75832.1"/>
    </source>
</evidence>
<reference evidence="1" key="1">
    <citation type="submission" date="2014-09" db="EMBL/GenBank/DDBJ databases">
        <authorList>
            <person name="Magalhaes I.L.F."/>
            <person name="Oliveira U."/>
            <person name="Santos F.R."/>
            <person name="Vidigal T.H.D.A."/>
            <person name="Brescovit A.D."/>
            <person name="Santos A.J."/>
        </authorList>
    </citation>
    <scope>NUCLEOTIDE SEQUENCE</scope>
    <source>
        <tissue evidence="1">Shoot tissue taken approximately 20 cm above the soil surface</tissue>
    </source>
</reference>
<organism evidence="1">
    <name type="scientific">Arundo donax</name>
    <name type="common">Giant reed</name>
    <name type="synonym">Donax arundinaceus</name>
    <dbReference type="NCBI Taxonomy" id="35708"/>
    <lineage>
        <taxon>Eukaryota</taxon>
        <taxon>Viridiplantae</taxon>
        <taxon>Streptophyta</taxon>
        <taxon>Embryophyta</taxon>
        <taxon>Tracheophyta</taxon>
        <taxon>Spermatophyta</taxon>
        <taxon>Magnoliopsida</taxon>
        <taxon>Liliopsida</taxon>
        <taxon>Poales</taxon>
        <taxon>Poaceae</taxon>
        <taxon>PACMAD clade</taxon>
        <taxon>Arundinoideae</taxon>
        <taxon>Arundineae</taxon>
        <taxon>Arundo</taxon>
    </lineage>
</organism>
<dbReference type="EMBL" id="GBRH01222063">
    <property type="protein sequence ID" value="JAD75832.1"/>
    <property type="molecule type" value="Transcribed_RNA"/>
</dbReference>
<reference evidence="1" key="2">
    <citation type="journal article" date="2015" name="Data Brief">
        <title>Shoot transcriptome of the giant reed, Arundo donax.</title>
        <authorList>
            <person name="Barrero R.A."/>
            <person name="Guerrero F.D."/>
            <person name="Moolhuijzen P."/>
            <person name="Goolsby J.A."/>
            <person name="Tidwell J."/>
            <person name="Bellgard S.E."/>
            <person name="Bellgard M.I."/>
        </authorList>
    </citation>
    <scope>NUCLEOTIDE SEQUENCE</scope>
    <source>
        <tissue evidence="1">Shoot tissue taken approximately 20 cm above the soil surface</tissue>
    </source>
</reference>
<proteinExistence type="predicted"/>
<sequence>MLTRQYVFFCFKCKNFSRNMKNSVNAPTSRVWD</sequence>
<protein>
    <submittedName>
        <fullName evidence="1">Uncharacterized protein</fullName>
    </submittedName>
</protein>
<dbReference type="AlphaFoldDB" id="A0A0A9CWF0"/>